<feature type="compositionally biased region" description="Polar residues" evidence="1">
    <location>
        <begin position="50"/>
        <end position="61"/>
    </location>
</feature>
<evidence type="ECO:0000313" key="3">
    <source>
        <dbReference type="Proteomes" id="UP000008783"/>
    </source>
</evidence>
<dbReference type="HOGENOM" id="CLU_960219_0_0_1"/>
<dbReference type="EMBL" id="DS178303">
    <property type="protein sequence ID" value="EFP87021.1"/>
    <property type="molecule type" value="Genomic_DNA"/>
</dbReference>
<dbReference type="Proteomes" id="UP000008783">
    <property type="component" value="Unassembled WGS sequence"/>
</dbReference>
<dbReference type="InParanoid" id="E3KRU6"/>
<dbReference type="RefSeq" id="XP_003331440.1">
    <property type="nucleotide sequence ID" value="XM_003331392.1"/>
</dbReference>
<proteinExistence type="predicted"/>
<sequence length="290" mass="32493">MICLLPPIPPASTVSVMVPPLQPEDMLPKLRLHQHNSKNKLFGLQANHPTLESSQQNSGDGTESKPVVGARTGKRKQSEGNEARQLPPSLPPVTRSHCHFIRLKFPTTAERRFDTFLVPQCATGDEVIKKKMKQFEMVEDDNLTGEEQSRGVRIGPDGRKHSEARLEHPMLLSLKPECSTFAVDDETLNILIDVFGLWLIQDGQVEVLLPKAFFSRFDDEEELDERERELSFSSFSSWNEPHLSQRGTSQASTSRSSHNRLKRRAQSPSSSLPSRASSPRSSSFLSPNEA</sequence>
<accession>E3KRU6</accession>
<reference evidence="3" key="2">
    <citation type="journal article" date="2011" name="Proc. Natl. Acad. Sci. U.S.A.">
        <title>Obligate biotrophy features unraveled by the genomic analysis of rust fungi.</title>
        <authorList>
            <person name="Duplessis S."/>
            <person name="Cuomo C.A."/>
            <person name="Lin Y.-C."/>
            <person name="Aerts A."/>
            <person name="Tisserant E."/>
            <person name="Veneault-Fourrey C."/>
            <person name="Joly D.L."/>
            <person name="Hacquard S."/>
            <person name="Amselem J."/>
            <person name="Cantarel B.L."/>
            <person name="Chiu R."/>
            <person name="Coutinho P.M."/>
            <person name="Feau N."/>
            <person name="Field M."/>
            <person name="Frey P."/>
            <person name="Gelhaye E."/>
            <person name="Goldberg J."/>
            <person name="Grabherr M.G."/>
            <person name="Kodira C.D."/>
            <person name="Kohler A."/>
            <person name="Kuees U."/>
            <person name="Lindquist E.A."/>
            <person name="Lucas S.M."/>
            <person name="Mago R."/>
            <person name="Mauceli E."/>
            <person name="Morin E."/>
            <person name="Murat C."/>
            <person name="Pangilinan J.L."/>
            <person name="Park R."/>
            <person name="Pearson M."/>
            <person name="Quesneville H."/>
            <person name="Rouhier N."/>
            <person name="Sakthikumar S."/>
            <person name="Salamov A.A."/>
            <person name="Schmutz J."/>
            <person name="Selles B."/>
            <person name="Shapiro H."/>
            <person name="Tanguay P."/>
            <person name="Tuskan G.A."/>
            <person name="Henrissat B."/>
            <person name="Van de Peer Y."/>
            <person name="Rouze P."/>
            <person name="Ellis J.G."/>
            <person name="Dodds P.N."/>
            <person name="Schein J.E."/>
            <person name="Zhong S."/>
            <person name="Hamelin R.C."/>
            <person name="Grigoriev I.V."/>
            <person name="Szabo L.J."/>
            <person name="Martin F."/>
        </authorList>
    </citation>
    <scope>NUCLEOTIDE SEQUENCE [LARGE SCALE GENOMIC DNA]</scope>
    <source>
        <strain evidence="3">CRL 75-36-700-3 / race SCCL</strain>
    </source>
</reference>
<reference key="1">
    <citation type="submission" date="2007-01" db="EMBL/GenBank/DDBJ databases">
        <title>The Genome Sequence of Puccinia graminis f. sp. tritici Strain CRL 75-36-700-3.</title>
        <authorList>
            <consortium name="The Broad Institute Genome Sequencing Platform"/>
            <person name="Birren B."/>
            <person name="Lander E."/>
            <person name="Galagan J."/>
            <person name="Nusbaum C."/>
            <person name="Devon K."/>
            <person name="Cuomo C."/>
            <person name="Jaffe D."/>
            <person name="Butler J."/>
            <person name="Alvarez P."/>
            <person name="Gnerre S."/>
            <person name="Grabherr M."/>
            <person name="Mauceli E."/>
            <person name="Brockman W."/>
            <person name="Young S."/>
            <person name="LaButti K."/>
            <person name="Sykes S."/>
            <person name="DeCaprio D."/>
            <person name="Crawford M."/>
            <person name="Koehrsen M."/>
            <person name="Engels R."/>
            <person name="Montgomery P."/>
            <person name="Pearson M."/>
            <person name="Howarth C."/>
            <person name="Larson L."/>
            <person name="White J."/>
            <person name="Zeng Q."/>
            <person name="Kodira C."/>
            <person name="Yandava C."/>
            <person name="Alvarado L."/>
            <person name="O'Leary S."/>
            <person name="Szabo L."/>
            <person name="Dean R."/>
            <person name="Schein J."/>
        </authorList>
    </citation>
    <scope>NUCLEOTIDE SEQUENCE</scope>
    <source>
        <strain>CRL 75-36-700-3</strain>
    </source>
</reference>
<protein>
    <submittedName>
        <fullName evidence="2">Uncharacterized protein</fullName>
    </submittedName>
</protein>
<feature type="region of interest" description="Disordered" evidence="1">
    <location>
        <begin position="50"/>
        <end position="91"/>
    </location>
</feature>
<dbReference type="VEuPathDB" id="FungiDB:PGTG_12762"/>
<dbReference type="GeneID" id="10542098"/>
<dbReference type="KEGG" id="pgr:PGTG_12762"/>
<feature type="compositionally biased region" description="Low complexity" evidence="1">
    <location>
        <begin position="266"/>
        <end position="290"/>
    </location>
</feature>
<keyword evidence="3" id="KW-1185">Reference proteome</keyword>
<feature type="region of interest" description="Disordered" evidence="1">
    <location>
        <begin position="237"/>
        <end position="290"/>
    </location>
</feature>
<dbReference type="OrthoDB" id="2502581at2759"/>
<feature type="compositionally biased region" description="Polar residues" evidence="1">
    <location>
        <begin position="245"/>
        <end position="256"/>
    </location>
</feature>
<dbReference type="AlphaFoldDB" id="E3KRU6"/>
<organism evidence="2 3">
    <name type="scientific">Puccinia graminis f. sp. tritici (strain CRL 75-36-700-3 / race SCCL)</name>
    <name type="common">Black stem rust fungus</name>
    <dbReference type="NCBI Taxonomy" id="418459"/>
    <lineage>
        <taxon>Eukaryota</taxon>
        <taxon>Fungi</taxon>
        <taxon>Dikarya</taxon>
        <taxon>Basidiomycota</taxon>
        <taxon>Pucciniomycotina</taxon>
        <taxon>Pucciniomycetes</taxon>
        <taxon>Pucciniales</taxon>
        <taxon>Pucciniaceae</taxon>
        <taxon>Puccinia</taxon>
    </lineage>
</organism>
<gene>
    <name evidence="2" type="ORF">PGTG_12762</name>
</gene>
<evidence type="ECO:0000313" key="2">
    <source>
        <dbReference type="EMBL" id="EFP87021.1"/>
    </source>
</evidence>
<name>E3KRU6_PUCGT</name>
<evidence type="ECO:0000256" key="1">
    <source>
        <dbReference type="SAM" id="MobiDB-lite"/>
    </source>
</evidence>